<gene>
    <name evidence="2" type="ORF">CMV_004178</name>
</gene>
<evidence type="ECO:0000313" key="2">
    <source>
        <dbReference type="EMBL" id="KAF3972319.1"/>
    </source>
</evidence>
<dbReference type="EMBL" id="JRKL02000344">
    <property type="protein sequence ID" value="KAF3972319.1"/>
    <property type="molecule type" value="Genomic_DNA"/>
</dbReference>
<sequence>MPPSPTPPPPAVLAVVAFSYLKVLSDFSFSLAQIQLWQSLRLHHLHHRWRCFSPASPPLVTILQQFIAWVKT</sequence>
<comment type="caution">
    <text evidence="2">The sequence shown here is derived from an EMBL/GenBank/DDBJ whole genome shotgun (WGS) entry which is preliminary data.</text>
</comment>
<evidence type="ECO:0000256" key="1">
    <source>
        <dbReference type="SAM" id="Phobius"/>
    </source>
</evidence>
<keyword evidence="3" id="KW-1185">Reference proteome</keyword>
<reference evidence="2" key="1">
    <citation type="submission" date="2020-03" db="EMBL/GenBank/DDBJ databases">
        <title>Castanea mollissima Vanexum genome sequencing.</title>
        <authorList>
            <person name="Staton M."/>
        </authorList>
    </citation>
    <scope>NUCLEOTIDE SEQUENCE</scope>
    <source>
        <tissue evidence="2">Leaf</tissue>
    </source>
</reference>
<name>A0A8J4RSA1_9ROSI</name>
<dbReference type="Proteomes" id="UP000737018">
    <property type="component" value="Unassembled WGS sequence"/>
</dbReference>
<feature type="transmembrane region" description="Helical" evidence="1">
    <location>
        <begin position="12"/>
        <end position="32"/>
    </location>
</feature>
<keyword evidence="1" id="KW-1133">Transmembrane helix</keyword>
<keyword evidence="1" id="KW-0812">Transmembrane</keyword>
<accession>A0A8J4RSA1</accession>
<keyword evidence="1" id="KW-0472">Membrane</keyword>
<evidence type="ECO:0000313" key="3">
    <source>
        <dbReference type="Proteomes" id="UP000737018"/>
    </source>
</evidence>
<organism evidence="2 3">
    <name type="scientific">Castanea mollissima</name>
    <name type="common">Chinese chestnut</name>
    <dbReference type="NCBI Taxonomy" id="60419"/>
    <lineage>
        <taxon>Eukaryota</taxon>
        <taxon>Viridiplantae</taxon>
        <taxon>Streptophyta</taxon>
        <taxon>Embryophyta</taxon>
        <taxon>Tracheophyta</taxon>
        <taxon>Spermatophyta</taxon>
        <taxon>Magnoliopsida</taxon>
        <taxon>eudicotyledons</taxon>
        <taxon>Gunneridae</taxon>
        <taxon>Pentapetalae</taxon>
        <taxon>rosids</taxon>
        <taxon>fabids</taxon>
        <taxon>Fagales</taxon>
        <taxon>Fagaceae</taxon>
        <taxon>Castanea</taxon>
    </lineage>
</organism>
<dbReference type="AlphaFoldDB" id="A0A8J4RSA1"/>
<proteinExistence type="predicted"/>
<protein>
    <submittedName>
        <fullName evidence="2">Uncharacterized protein</fullName>
    </submittedName>
</protein>